<dbReference type="HOGENOM" id="CLU_052011_1_2_11"/>
<evidence type="ECO:0000256" key="2">
    <source>
        <dbReference type="SAM" id="Phobius"/>
    </source>
</evidence>
<comment type="caution">
    <text evidence="4">The sequence shown here is derived from an EMBL/GenBank/DDBJ whole genome shotgun (WGS) entry which is preliminary data.</text>
</comment>
<keyword evidence="2" id="KW-0812">Transmembrane</keyword>
<feature type="transmembrane region" description="Helical" evidence="2">
    <location>
        <begin position="28"/>
        <end position="49"/>
    </location>
</feature>
<dbReference type="Proteomes" id="UP000010301">
    <property type="component" value="Unassembled WGS sequence"/>
</dbReference>
<evidence type="ECO:0000313" key="4">
    <source>
        <dbReference type="EMBL" id="EEH63933.1"/>
    </source>
</evidence>
<dbReference type="InterPro" id="IPR051675">
    <property type="entry name" value="Endo/Exo/Phosphatase_dom_1"/>
</dbReference>
<dbReference type="PANTHER" id="PTHR21180">
    <property type="entry name" value="ENDONUCLEASE/EXONUCLEASE/PHOSPHATASE FAMILY DOMAIN-CONTAINING PROTEIN 1"/>
    <property type="match status" value="1"/>
</dbReference>
<dbReference type="GO" id="GO:0003677">
    <property type="term" value="F:DNA binding"/>
    <property type="evidence" value="ECO:0007669"/>
    <property type="project" value="InterPro"/>
</dbReference>
<dbReference type="AlphaFoldDB" id="C0W074"/>
<dbReference type="SUPFAM" id="SSF47781">
    <property type="entry name" value="RuvA domain 2-like"/>
    <property type="match status" value="1"/>
</dbReference>
<dbReference type="Pfam" id="PF12836">
    <property type="entry name" value="HHH_3"/>
    <property type="match status" value="1"/>
</dbReference>
<dbReference type="Gene3D" id="3.10.560.10">
    <property type="entry name" value="Outer membrane lipoprotein wza domain like"/>
    <property type="match status" value="1"/>
</dbReference>
<feature type="region of interest" description="Disordered" evidence="1">
    <location>
        <begin position="139"/>
        <end position="161"/>
    </location>
</feature>
<evidence type="ECO:0000313" key="5">
    <source>
        <dbReference type="Proteomes" id="UP000010301"/>
    </source>
</evidence>
<organism evidence="4 5">
    <name type="scientific">Gleimia coleocanis DSM 15436</name>
    <dbReference type="NCBI Taxonomy" id="525245"/>
    <lineage>
        <taxon>Bacteria</taxon>
        <taxon>Bacillati</taxon>
        <taxon>Actinomycetota</taxon>
        <taxon>Actinomycetes</taxon>
        <taxon>Actinomycetales</taxon>
        <taxon>Actinomycetaceae</taxon>
        <taxon>Gleimia</taxon>
    </lineage>
</organism>
<gene>
    <name evidence="4" type="ORF">HMPREF0044_0952</name>
</gene>
<keyword evidence="2" id="KW-1133">Transmembrane helix</keyword>
<dbReference type="GO" id="GO:0015628">
    <property type="term" value="P:protein secretion by the type II secretion system"/>
    <property type="evidence" value="ECO:0007669"/>
    <property type="project" value="TreeGrafter"/>
</dbReference>
<dbReference type="PANTHER" id="PTHR21180:SF32">
    <property type="entry name" value="ENDONUCLEASE_EXONUCLEASE_PHOSPHATASE FAMILY DOMAIN-CONTAINING PROTEIN 1"/>
    <property type="match status" value="1"/>
</dbReference>
<keyword evidence="5" id="KW-1185">Reference proteome</keyword>
<sequence>MNPGYSKKPQSTQKPGVSRLLKQIRMSASPGAVVGLTLMCIVVLIVSIGTKTNSQTTAIDTTHRPQKIQTEPPVETQPAPEETQTITIYISGAVKTPGVYELPAQSRVIDAVRKAQELTENADANTINLAQPLSDGQHIHIPAKGEKPKPPTGNASTQNIPTNTCVDLKTASLTELTSLKGIGEKTAQRILDYRNEHGIKQPQDLLNIDGIGQKTYRRLETGLCK</sequence>
<accession>C0W074</accession>
<proteinExistence type="predicted"/>
<dbReference type="GO" id="GO:0006281">
    <property type="term" value="P:DNA repair"/>
    <property type="evidence" value="ECO:0007669"/>
    <property type="project" value="InterPro"/>
</dbReference>
<evidence type="ECO:0000256" key="1">
    <source>
        <dbReference type="SAM" id="MobiDB-lite"/>
    </source>
</evidence>
<feature type="domain" description="Helix-hairpin-helix DNA-binding motif class 1" evidence="3">
    <location>
        <begin position="203"/>
        <end position="222"/>
    </location>
</feature>
<feature type="region of interest" description="Disordered" evidence="1">
    <location>
        <begin position="56"/>
        <end position="80"/>
    </location>
</feature>
<dbReference type="EMBL" id="ACFG01000030">
    <property type="protein sequence ID" value="EEH63933.1"/>
    <property type="molecule type" value="Genomic_DNA"/>
</dbReference>
<protein>
    <submittedName>
        <fullName evidence="4">ComEA protein</fullName>
    </submittedName>
</protein>
<feature type="domain" description="Helix-hairpin-helix DNA-binding motif class 1" evidence="3">
    <location>
        <begin position="174"/>
        <end position="193"/>
    </location>
</feature>
<evidence type="ECO:0000259" key="3">
    <source>
        <dbReference type="SMART" id="SM00278"/>
    </source>
</evidence>
<keyword evidence="2" id="KW-0472">Membrane</keyword>
<reference evidence="4 5" key="1">
    <citation type="submission" date="2009-01" db="EMBL/GenBank/DDBJ databases">
        <authorList>
            <person name="Qin X."/>
            <person name="Bachman B."/>
            <person name="Battles P."/>
            <person name="Bell A."/>
            <person name="Bess C."/>
            <person name="Bickham C."/>
            <person name="Chaboub L."/>
            <person name="Chen D."/>
            <person name="Coyle M."/>
            <person name="Deiros D.R."/>
            <person name="Dinh H."/>
            <person name="Forbes L."/>
            <person name="Fowler G."/>
            <person name="Francisco L."/>
            <person name="Fu Q."/>
            <person name="Gubbala S."/>
            <person name="Hale W."/>
            <person name="Han Y."/>
            <person name="Hemphill L."/>
            <person name="Highlander S.K."/>
            <person name="Hirani K."/>
            <person name="Hogues M."/>
            <person name="Jackson L."/>
            <person name="Jakkamsetti A."/>
            <person name="Javaid M."/>
            <person name="Jiang H."/>
            <person name="Korchina V."/>
            <person name="Kovar C."/>
            <person name="Lara F."/>
            <person name="Lee S."/>
            <person name="Mata R."/>
            <person name="Mathew T."/>
            <person name="Moen C."/>
            <person name="Morales K."/>
            <person name="Munidasa M."/>
            <person name="Nazareth L."/>
            <person name="Ngo R."/>
            <person name="Nguyen L."/>
            <person name="Okwuonu G."/>
            <person name="Ongeri F."/>
            <person name="Patil S."/>
            <person name="Petrosino J."/>
            <person name="Pham C."/>
            <person name="Pham P."/>
            <person name="Pu L.-L."/>
            <person name="Puazo M."/>
            <person name="Raj R."/>
            <person name="Reid J."/>
            <person name="Rouhana J."/>
            <person name="Saada N."/>
            <person name="Shang Y."/>
            <person name="Simmons D."/>
            <person name="Thornton R."/>
            <person name="Warren J."/>
            <person name="Weissenberger G."/>
            <person name="Zhang J."/>
            <person name="Zhang L."/>
            <person name="Zhou C."/>
            <person name="Zhu D."/>
            <person name="Muzny D."/>
            <person name="Worley K."/>
            <person name="Gibbs R."/>
        </authorList>
    </citation>
    <scope>NUCLEOTIDE SEQUENCE [LARGE SCALE GENOMIC DNA]</scope>
    <source>
        <strain evidence="4 5">DSM 15436</strain>
    </source>
</reference>
<dbReference type="eggNOG" id="COG1555">
    <property type="taxonomic scope" value="Bacteria"/>
</dbReference>
<dbReference type="Gene3D" id="1.10.150.310">
    <property type="entry name" value="Tex RuvX-like domain-like"/>
    <property type="match status" value="1"/>
</dbReference>
<dbReference type="STRING" id="525245.HMPREF0044_0952"/>
<name>C0W074_9ACTO</name>
<dbReference type="InterPro" id="IPR003583">
    <property type="entry name" value="Hlx-hairpin-Hlx_DNA-bd_motif"/>
</dbReference>
<dbReference type="SMART" id="SM00278">
    <property type="entry name" value="HhH1"/>
    <property type="match status" value="2"/>
</dbReference>
<dbReference type="Pfam" id="PF10531">
    <property type="entry name" value="SLBB"/>
    <property type="match status" value="1"/>
</dbReference>
<dbReference type="GO" id="GO:0015627">
    <property type="term" value="C:type II protein secretion system complex"/>
    <property type="evidence" value="ECO:0007669"/>
    <property type="project" value="TreeGrafter"/>
</dbReference>
<dbReference type="InterPro" id="IPR010994">
    <property type="entry name" value="RuvA_2-like"/>
</dbReference>
<dbReference type="InterPro" id="IPR019554">
    <property type="entry name" value="Soluble_ligand-bd"/>
</dbReference>